<dbReference type="CDD" id="cd06127">
    <property type="entry name" value="DEDDh"/>
    <property type="match status" value="1"/>
</dbReference>
<dbReference type="Pfam" id="PF00929">
    <property type="entry name" value="RNase_T"/>
    <property type="match status" value="1"/>
</dbReference>
<dbReference type="SMART" id="SM00479">
    <property type="entry name" value="EXOIII"/>
    <property type="match status" value="1"/>
</dbReference>
<dbReference type="GO" id="GO:0003676">
    <property type="term" value="F:nucleic acid binding"/>
    <property type="evidence" value="ECO:0007669"/>
    <property type="project" value="InterPro"/>
</dbReference>
<name>A0A7C9AR40_OPUST</name>
<protein>
    <recommendedName>
        <fullName evidence="7">Exonuclease domain-containing protein</fullName>
    </recommendedName>
</protein>
<evidence type="ECO:0000259" key="7">
    <source>
        <dbReference type="SMART" id="SM00479"/>
    </source>
</evidence>
<dbReference type="InterPro" id="IPR013520">
    <property type="entry name" value="Ribonucl_H"/>
</dbReference>
<evidence type="ECO:0000256" key="3">
    <source>
        <dbReference type="ARBA" id="ARBA00022723"/>
    </source>
</evidence>
<evidence type="ECO:0000313" key="8">
    <source>
        <dbReference type="EMBL" id="MBA4674059.1"/>
    </source>
</evidence>
<dbReference type="FunFam" id="3.30.420.10:FF:000040">
    <property type="entry name" value="Exonuclease family protein"/>
    <property type="match status" value="1"/>
</dbReference>
<evidence type="ECO:0000256" key="5">
    <source>
        <dbReference type="ARBA" id="ARBA00022839"/>
    </source>
</evidence>
<keyword evidence="3" id="KW-0479">Metal-binding</keyword>
<comment type="cofactor">
    <cofactor evidence="1">
        <name>Mg(2+)</name>
        <dbReference type="ChEBI" id="CHEBI:18420"/>
    </cofactor>
</comment>
<evidence type="ECO:0000256" key="2">
    <source>
        <dbReference type="ARBA" id="ARBA00022722"/>
    </source>
</evidence>
<keyword evidence="2" id="KW-0540">Nuclease</keyword>
<evidence type="ECO:0000256" key="4">
    <source>
        <dbReference type="ARBA" id="ARBA00022801"/>
    </source>
</evidence>
<keyword evidence="4" id="KW-0378">Hydrolase</keyword>
<dbReference type="GO" id="GO:0046872">
    <property type="term" value="F:metal ion binding"/>
    <property type="evidence" value="ECO:0007669"/>
    <property type="project" value="UniProtKB-KW"/>
</dbReference>
<accession>A0A7C9AR40</accession>
<sequence length="488" mass="53984">MAEERSEIVFFDVETTVPTRPGQGFAILEFGAILVCPRTLVELENYSTLVRPRDLSLISVRSERCNGISRDSASTAPSFSDIADKVFDILHGRIWAGHNILRFDCPRIREAFAEIGRPAPEPKGTIDSLSLLTERFGRRAGNMKMATLATYFGLGQQTHRSLDDVRMNLEVLKYCATVLFLESSLPEILVSNDWVSPSTIRRTRSGGRVLTVEMSETPNSSSSPQNPVGQTLGAKILDFVEPVRSETDSFSMRGLSEGLMANAAEISNLLKEQPLPGSLEISHQQMTPEGCSSSSTFLTPEEVSITSIKAFLVPFYRGCQRIQVLHKDDVLRLFCTPLKVRFGLSTKFLDKAGRPRLSFVVNAPPGLCQVLDACENHVQNLFVQSGSTSDWRPAVTRKDGYWNFPTVRLHIPTVVTKDVAHYGTEIFQKDAISGAEQKLVFSKLDAAELDSLLTPGTSIDAFFSLDPYDYQQSAGIRLVAQKLVSHSK</sequence>
<dbReference type="EMBL" id="GISG01261501">
    <property type="protein sequence ID" value="MBA4674059.1"/>
    <property type="molecule type" value="Transcribed_RNA"/>
</dbReference>
<dbReference type="Gene3D" id="3.30.420.10">
    <property type="entry name" value="Ribonuclease H-like superfamily/Ribonuclease H"/>
    <property type="match status" value="1"/>
</dbReference>
<proteinExistence type="predicted"/>
<organism evidence="8">
    <name type="scientific">Opuntia streptacantha</name>
    <name type="common">Prickly pear cactus</name>
    <name type="synonym">Opuntia cardona</name>
    <dbReference type="NCBI Taxonomy" id="393608"/>
    <lineage>
        <taxon>Eukaryota</taxon>
        <taxon>Viridiplantae</taxon>
        <taxon>Streptophyta</taxon>
        <taxon>Embryophyta</taxon>
        <taxon>Tracheophyta</taxon>
        <taxon>Spermatophyta</taxon>
        <taxon>Magnoliopsida</taxon>
        <taxon>eudicotyledons</taxon>
        <taxon>Gunneridae</taxon>
        <taxon>Pentapetalae</taxon>
        <taxon>Caryophyllales</taxon>
        <taxon>Cactineae</taxon>
        <taxon>Cactaceae</taxon>
        <taxon>Opuntioideae</taxon>
        <taxon>Opuntia</taxon>
    </lineage>
</organism>
<evidence type="ECO:0000256" key="6">
    <source>
        <dbReference type="ARBA" id="ARBA00022842"/>
    </source>
</evidence>
<reference evidence="8" key="1">
    <citation type="journal article" date="2013" name="J. Plant Res.">
        <title>Effect of fungi and light on seed germination of three Opuntia species from semiarid lands of central Mexico.</title>
        <authorList>
            <person name="Delgado-Sanchez P."/>
            <person name="Jimenez-Bremont J.F."/>
            <person name="Guerrero-Gonzalez Mde L."/>
            <person name="Flores J."/>
        </authorList>
    </citation>
    <scope>NUCLEOTIDE SEQUENCE</scope>
    <source>
        <tissue evidence="8">Cladode</tissue>
    </source>
</reference>
<dbReference type="AlphaFoldDB" id="A0A7C9AR40"/>
<evidence type="ECO:0000256" key="1">
    <source>
        <dbReference type="ARBA" id="ARBA00001946"/>
    </source>
</evidence>
<feature type="domain" description="Exonuclease" evidence="7">
    <location>
        <begin position="7"/>
        <end position="181"/>
    </location>
</feature>
<dbReference type="InterPro" id="IPR036397">
    <property type="entry name" value="RNaseH_sf"/>
</dbReference>
<keyword evidence="6" id="KW-0460">Magnesium</keyword>
<dbReference type="PANTHER" id="PTHR30231">
    <property type="entry name" value="DNA POLYMERASE III SUBUNIT EPSILON"/>
    <property type="match status" value="1"/>
</dbReference>
<dbReference type="SUPFAM" id="SSF53098">
    <property type="entry name" value="Ribonuclease H-like"/>
    <property type="match status" value="1"/>
</dbReference>
<dbReference type="InterPro" id="IPR012337">
    <property type="entry name" value="RNaseH-like_sf"/>
</dbReference>
<dbReference type="PANTHER" id="PTHR30231:SF4">
    <property type="entry name" value="PROTEIN NEN2"/>
    <property type="match status" value="1"/>
</dbReference>
<reference evidence="8" key="2">
    <citation type="submission" date="2020-07" db="EMBL/GenBank/DDBJ databases">
        <authorList>
            <person name="Vera ALvarez R."/>
            <person name="Arias-Moreno D.M."/>
            <person name="Jimenez-Jacinto V."/>
            <person name="Jimenez-Bremont J.F."/>
            <person name="Swaminathan K."/>
            <person name="Moose S.P."/>
            <person name="Guerrero-Gonzalez M.L."/>
            <person name="Marino-Ramirez L."/>
            <person name="Landsman D."/>
            <person name="Rodriguez-Kessler M."/>
            <person name="Delgado-Sanchez P."/>
        </authorList>
    </citation>
    <scope>NUCLEOTIDE SEQUENCE</scope>
    <source>
        <tissue evidence="8">Cladode</tissue>
    </source>
</reference>
<keyword evidence="5" id="KW-0269">Exonuclease</keyword>
<dbReference type="GO" id="GO:0008408">
    <property type="term" value="F:3'-5' exonuclease activity"/>
    <property type="evidence" value="ECO:0007669"/>
    <property type="project" value="TreeGrafter"/>
</dbReference>